<dbReference type="InterPro" id="IPR012795">
    <property type="entry name" value="tRNA_Ile_lys_synt_N"/>
</dbReference>
<comment type="catalytic activity">
    <reaction evidence="7 8">
        <text>cytidine(34) in tRNA(Ile2) + L-lysine + ATP = lysidine(34) in tRNA(Ile2) + AMP + diphosphate + H(+)</text>
        <dbReference type="Rhea" id="RHEA:43744"/>
        <dbReference type="Rhea" id="RHEA-COMP:10625"/>
        <dbReference type="Rhea" id="RHEA-COMP:10670"/>
        <dbReference type="ChEBI" id="CHEBI:15378"/>
        <dbReference type="ChEBI" id="CHEBI:30616"/>
        <dbReference type="ChEBI" id="CHEBI:32551"/>
        <dbReference type="ChEBI" id="CHEBI:33019"/>
        <dbReference type="ChEBI" id="CHEBI:82748"/>
        <dbReference type="ChEBI" id="CHEBI:83665"/>
        <dbReference type="ChEBI" id="CHEBI:456215"/>
        <dbReference type="EC" id="6.3.4.19"/>
    </reaction>
</comment>
<evidence type="ECO:0000259" key="9">
    <source>
        <dbReference type="SMART" id="SM00977"/>
    </source>
</evidence>
<dbReference type="Pfam" id="PF11734">
    <property type="entry name" value="TilS_C"/>
    <property type="match status" value="1"/>
</dbReference>
<evidence type="ECO:0000256" key="6">
    <source>
        <dbReference type="ARBA" id="ARBA00022840"/>
    </source>
</evidence>
<evidence type="ECO:0000256" key="1">
    <source>
        <dbReference type="ARBA" id="ARBA00004496"/>
    </source>
</evidence>
<protein>
    <recommendedName>
        <fullName evidence="8">tRNA(Ile)-lysidine synthase</fullName>
        <ecNumber evidence="8">6.3.4.19</ecNumber>
    </recommendedName>
    <alternativeName>
        <fullName evidence="8">tRNA(Ile)-2-lysyl-cytidine synthase</fullName>
    </alternativeName>
    <alternativeName>
        <fullName evidence="8">tRNA(Ile)-lysidine synthetase</fullName>
    </alternativeName>
</protein>
<dbReference type="NCBIfam" id="TIGR02433">
    <property type="entry name" value="lysidine_TilS_C"/>
    <property type="match status" value="1"/>
</dbReference>
<dbReference type="Gene3D" id="1.20.59.20">
    <property type="match status" value="1"/>
</dbReference>
<name>A0A7D7N6Y6_9NEIS</name>
<dbReference type="InterPro" id="IPR012094">
    <property type="entry name" value="tRNA_Ile_lys_synt"/>
</dbReference>
<dbReference type="PANTHER" id="PTHR43033:SF1">
    <property type="entry name" value="TRNA(ILE)-LYSIDINE SYNTHASE-RELATED"/>
    <property type="match status" value="1"/>
</dbReference>
<dbReference type="KEGG" id="nsg:H3L94_04135"/>
<feature type="domain" description="Lysidine-tRNA(Ile) synthetase C-terminal" evidence="9">
    <location>
        <begin position="353"/>
        <end position="425"/>
    </location>
</feature>
<evidence type="ECO:0000256" key="3">
    <source>
        <dbReference type="ARBA" id="ARBA00022598"/>
    </source>
</evidence>
<keyword evidence="4 8" id="KW-0819">tRNA processing</keyword>
<dbReference type="Gene3D" id="3.40.50.620">
    <property type="entry name" value="HUPs"/>
    <property type="match status" value="1"/>
</dbReference>
<proteinExistence type="inferred from homology"/>
<dbReference type="SUPFAM" id="SSF52402">
    <property type="entry name" value="Adenine nucleotide alpha hydrolases-like"/>
    <property type="match status" value="1"/>
</dbReference>
<comment type="function">
    <text evidence="8">Ligates lysine onto the cytidine present at position 34 of the AUA codon-specific tRNA(Ile) that contains the anticodon CAU, in an ATP-dependent manner. Cytidine is converted to lysidine, thus changing the amino acid specificity of the tRNA from methionine to isoleucine.</text>
</comment>
<dbReference type="GO" id="GO:0032267">
    <property type="term" value="F:tRNA(Ile)-lysidine synthase activity"/>
    <property type="evidence" value="ECO:0007669"/>
    <property type="project" value="UniProtKB-EC"/>
</dbReference>
<keyword evidence="5 8" id="KW-0547">Nucleotide-binding</keyword>
<dbReference type="EC" id="6.3.4.19" evidence="8"/>
<evidence type="ECO:0000313" key="10">
    <source>
        <dbReference type="EMBL" id="QMT41223.1"/>
    </source>
</evidence>
<sequence length="437" mass="48146">MANSAKNKLAASVAQQWPAAAAGRFSVEAALSGGLDSVVLLHILHSLRSTLPLELSAVHVHHGLSALADDWVAFCQQLCARWRIPLRVEYVQVASAGLGWEAAARAERYRCFAASSARIIALGHHADDQIETFMLAALRGGGLRALSAMPAQRDLSSEVRLWRPLLAFSRQELEAYARERGLSWIEDDSNQNTTLLRNWLRLEGLPPWRQRVPHFARQLAASVAQLQRDLALLEEYAAADWAAVHDVAGRFRVSRWHALSPLRREQQLYTFARAHQLGTPTAASVADFAATLAAPATQQAEWPLPQGRAVYYGDCLYSAEAAVQTIRQLLSGSLTPEWQTAAYGLPEAIVRHGHWRPVSAQDRLPLRGGGHKSVRRLLQERRVPPFLRPLWPVWSDDKNRCLAVAQLAVSPEAAVAGGYVCRIPELSALLPDAPDSV</sequence>
<dbReference type="EMBL" id="CP059567">
    <property type="protein sequence ID" value="QMT41223.1"/>
    <property type="molecule type" value="Genomic_DNA"/>
</dbReference>
<evidence type="ECO:0000313" key="11">
    <source>
        <dbReference type="Proteomes" id="UP000514752"/>
    </source>
</evidence>
<evidence type="ECO:0000256" key="8">
    <source>
        <dbReference type="HAMAP-Rule" id="MF_01161"/>
    </source>
</evidence>
<dbReference type="GO" id="GO:0006400">
    <property type="term" value="P:tRNA modification"/>
    <property type="evidence" value="ECO:0007669"/>
    <property type="project" value="UniProtKB-UniRule"/>
</dbReference>
<comment type="similarity">
    <text evidence="8">Belongs to the tRNA(Ile)-lysidine synthase family.</text>
</comment>
<dbReference type="GO" id="GO:0005737">
    <property type="term" value="C:cytoplasm"/>
    <property type="evidence" value="ECO:0007669"/>
    <property type="project" value="UniProtKB-SubCell"/>
</dbReference>
<evidence type="ECO:0000256" key="7">
    <source>
        <dbReference type="ARBA" id="ARBA00048539"/>
    </source>
</evidence>
<evidence type="ECO:0000256" key="4">
    <source>
        <dbReference type="ARBA" id="ARBA00022694"/>
    </source>
</evidence>
<dbReference type="NCBIfam" id="TIGR02432">
    <property type="entry name" value="lysidine_TilS_N"/>
    <property type="match status" value="1"/>
</dbReference>
<dbReference type="CDD" id="cd01992">
    <property type="entry name" value="TilS_N"/>
    <property type="match status" value="1"/>
</dbReference>
<evidence type="ECO:0000256" key="5">
    <source>
        <dbReference type="ARBA" id="ARBA00022741"/>
    </source>
</evidence>
<dbReference type="InterPro" id="IPR014729">
    <property type="entry name" value="Rossmann-like_a/b/a_fold"/>
</dbReference>
<dbReference type="HAMAP" id="MF_01161">
    <property type="entry name" value="tRNA_Ile_lys_synt"/>
    <property type="match status" value="1"/>
</dbReference>
<dbReference type="Pfam" id="PF01171">
    <property type="entry name" value="ATP_bind_3"/>
    <property type="match status" value="1"/>
</dbReference>
<dbReference type="InterPro" id="IPR012796">
    <property type="entry name" value="Lysidine-tRNA-synth_C"/>
</dbReference>
<dbReference type="GO" id="GO:0005524">
    <property type="term" value="F:ATP binding"/>
    <property type="evidence" value="ECO:0007669"/>
    <property type="project" value="UniProtKB-UniRule"/>
</dbReference>
<comment type="subcellular location">
    <subcellularLocation>
        <location evidence="1 8">Cytoplasm</location>
    </subcellularLocation>
</comment>
<reference evidence="10 11" key="1">
    <citation type="submission" date="2020-07" db="EMBL/GenBank/DDBJ databases">
        <title>Genomic diversity of species in the Neisseriaceae family.</title>
        <authorList>
            <person name="Vincent A.T."/>
            <person name="Bernet E."/>
            <person name="Veyrier F.J."/>
        </authorList>
    </citation>
    <scope>NUCLEOTIDE SEQUENCE [LARGE SCALE GENOMIC DNA]</scope>
    <source>
        <strain evidence="10 11">DSM 22244</strain>
    </source>
</reference>
<dbReference type="SMART" id="SM00977">
    <property type="entry name" value="TilS_C"/>
    <property type="match status" value="1"/>
</dbReference>
<dbReference type="SUPFAM" id="SSF56037">
    <property type="entry name" value="PheT/TilS domain"/>
    <property type="match status" value="1"/>
</dbReference>
<gene>
    <name evidence="8 10" type="primary">tilS</name>
    <name evidence="10" type="ORF">H3L94_04135</name>
</gene>
<feature type="binding site" evidence="8">
    <location>
        <begin position="32"/>
        <end position="37"/>
    </location>
    <ligand>
        <name>ATP</name>
        <dbReference type="ChEBI" id="CHEBI:30616"/>
    </ligand>
</feature>
<dbReference type="AlphaFoldDB" id="A0A7D7N6Y6"/>
<comment type="domain">
    <text evidence="8">The N-terminal region contains the highly conserved SGGXDS motif, predicted to be a P-loop motif involved in ATP binding.</text>
</comment>
<dbReference type="Proteomes" id="UP000514752">
    <property type="component" value="Chromosome"/>
</dbReference>
<dbReference type="PANTHER" id="PTHR43033">
    <property type="entry name" value="TRNA(ILE)-LYSIDINE SYNTHASE-RELATED"/>
    <property type="match status" value="1"/>
</dbReference>
<keyword evidence="6 8" id="KW-0067">ATP-binding</keyword>
<evidence type="ECO:0000256" key="2">
    <source>
        <dbReference type="ARBA" id="ARBA00022490"/>
    </source>
</evidence>
<accession>A0A7D7N6Y6</accession>
<keyword evidence="2 8" id="KW-0963">Cytoplasm</keyword>
<keyword evidence="3 8" id="KW-0436">Ligase</keyword>
<organism evidence="10 11">
    <name type="scientific">Neisseria shayeganii</name>
    <dbReference type="NCBI Taxonomy" id="607712"/>
    <lineage>
        <taxon>Bacteria</taxon>
        <taxon>Pseudomonadati</taxon>
        <taxon>Pseudomonadota</taxon>
        <taxon>Betaproteobacteria</taxon>
        <taxon>Neisseriales</taxon>
        <taxon>Neisseriaceae</taxon>
        <taxon>Neisseria</taxon>
    </lineage>
</organism>
<dbReference type="InterPro" id="IPR011063">
    <property type="entry name" value="TilS/TtcA_N"/>
</dbReference>